<proteinExistence type="predicted"/>
<dbReference type="OrthoDB" id="7365090at2"/>
<dbReference type="RefSeq" id="WP_101249023.1">
    <property type="nucleotide sequence ID" value="NZ_PIUM01000002.1"/>
</dbReference>
<sequence>MSPRQLAEWAHERYLSGDLNWPDYRVAGFHVELHPDYNTTVAALTGRPAAPDRPRDMVREWEERLAFFQRHNPPDDPQIRRIEKILALLYAPGENLRPGR</sequence>
<organism evidence="1 2">
    <name type="scientific">Telmatospirillum siberiense</name>
    <dbReference type="NCBI Taxonomy" id="382514"/>
    <lineage>
        <taxon>Bacteria</taxon>
        <taxon>Pseudomonadati</taxon>
        <taxon>Pseudomonadota</taxon>
        <taxon>Alphaproteobacteria</taxon>
        <taxon>Rhodospirillales</taxon>
        <taxon>Rhodospirillaceae</taxon>
        <taxon>Telmatospirillum</taxon>
    </lineage>
</organism>
<gene>
    <name evidence="1" type="ORF">CWS72_02695</name>
</gene>
<protein>
    <submittedName>
        <fullName evidence="1">Uncharacterized protein</fullName>
    </submittedName>
</protein>
<dbReference type="Proteomes" id="UP000233293">
    <property type="component" value="Unassembled WGS sequence"/>
</dbReference>
<dbReference type="EMBL" id="PIUM01000002">
    <property type="protein sequence ID" value="PKU26062.1"/>
    <property type="molecule type" value="Genomic_DNA"/>
</dbReference>
<comment type="caution">
    <text evidence="1">The sequence shown here is derived from an EMBL/GenBank/DDBJ whole genome shotgun (WGS) entry which is preliminary data.</text>
</comment>
<evidence type="ECO:0000313" key="2">
    <source>
        <dbReference type="Proteomes" id="UP000233293"/>
    </source>
</evidence>
<evidence type="ECO:0000313" key="1">
    <source>
        <dbReference type="EMBL" id="PKU26062.1"/>
    </source>
</evidence>
<accession>A0A2N3Q095</accession>
<dbReference type="AlphaFoldDB" id="A0A2N3Q095"/>
<keyword evidence="2" id="KW-1185">Reference proteome</keyword>
<reference evidence="2" key="1">
    <citation type="submission" date="2017-12" db="EMBL/GenBank/DDBJ databases">
        <title>Draft genome sequence of Telmatospirillum siberiense 26-4b1T, an acidotolerant peatland alphaproteobacterium potentially involved in sulfur cycling.</title>
        <authorList>
            <person name="Hausmann B."/>
            <person name="Pjevac P."/>
            <person name="Schreck K."/>
            <person name="Herbold C.W."/>
            <person name="Daims H."/>
            <person name="Wagner M."/>
            <person name="Pester M."/>
            <person name="Loy A."/>
        </authorList>
    </citation>
    <scope>NUCLEOTIDE SEQUENCE [LARGE SCALE GENOMIC DNA]</scope>
    <source>
        <strain evidence="2">26-4b1</strain>
    </source>
</reference>
<name>A0A2N3Q095_9PROT</name>